<keyword evidence="2" id="KW-1185">Reference proteome</keyword>
<reference evidence="2" key="1">
    <citation type="journal article" date="2015" name="Nat. Genet.">
        <title>The genome and transcriptome of the zoonotic hookworm Ancylostoma ceylanicum identify infection-specific gene families.</title>
        <authorList>
            <person name="Schwarz E.M."/>
            <person name="Hu Y."/>
            <person name="Antoshechkin I."/>
            <person name="Miller M.M."/>
            <person name="Sternberg P.W."/>
            <person name="Aroian R.V."/>
        </authorList>
    </citation>
    <scope>NUCLEOTIDE SEQUENCE</scope>
    <source>
        <strain evidence="2">HY135</strain>
    </source>
</reference>
<dbReference type="OrthoDB" id="5799527at2759"/>
<evidence type="ECO:0000313" key="1">
    <source>
        <dbReference type="EMBL" id="EYC38368.1"/>
    </source>
</evidence>
<comment type="caution">
    <text evidence="1">The sequence shown here is derived from an EMBL/GenBank/DDBJ whole genome shotgun (WGS) entry which is preliminary data.</text>
</comment>
<dbReference type="AlphaFoldDB" id="A0A016WH64"/>
<gene>
    <name evidence="1" type="primary">Acey_s0722.g1836</name>
    <name evidence="1" type="ORF">Y032_0722g1836</name>
</gene>
<accession>A0A016WH64</accession>
<protein>
    <submittedName>
        <fullName evidence="1">Uncharacterized protein</fullName>
    </submittedName>
</protein>
<evidence type="ECO:0000313" key="2">
    <source>
        <dbReference type="Proteomes" id="UP000024635"/>
    </source>
</evidence>
<dbReference type="EMBL" id="JARK01000322">
    <property type="protein sequence ID" value="EYC38368.1"/>
    <property type="molecule type" value="Genomic_DNA"/>
</dbReference>
<dbReference type="Proteomes" id="UP000024635">
    <property type="component" value="Unassembled WGS sequence"/>
</dbReference>
<proteinExistence type="predicted"/>
<organism evidence="1 2">
    <name type="scientific">Ancylostoma ceylanicum</name>
    <dbReference type="NCBI Taxonomy" id="53326"/>
    <lineage>
        <taxon>Eukaryota</taxon>
        <taxon>Metazoa</taxon>
        <taxon>Ecdysozoa</taxon>
        <taxon>Nematoda</taxon>
        <taxon>Chromadorea</taxon>
        <taxon>Rhabditida</taxon>
        <taxon>Rhabditina</taxon>
        <taxon>Rhabditomorpha</taxon>
        <taxon>Strongyloidea</taxon>
        <taxon>Ancylostomatidae</taxon>
        <taxon>Ancylostomatinae</taxon>
        <taxon>Ancylostoma</taxon>
    </lineage>
</organism>
<name>A0A016WH64_9BILA</name>
<sequence length="196" mass="21708">MFRLVTRTAAVSVDLKVGEKEPARCRNYLEKRQIHDLELRVAEKSKLQHPGIVIVFGRGDLGVQNGSTAANSLSALEAPPSYEHATQRGNGIAQTVTSGSPQRTVLQAEDGLLDLQKQPTIFGGEWTLVNKMVLCLVCIANTNLDTRSKLWDPKKRELLLMTEVPLKLVDRSWNSPEAAFTKHLICHNSGLDLEIL</sequence>